<gene>
    <name evidence="1" type="ORF">APHCRT_0419</name>
</gene>
<evidence type="ECO:0000313" key="2">
    <source>
        <dbReference type="Proteomes" id="UP000033722"/>
    </source>
</evidence>
<comment type="caution">
    <text evidence="1">The sequence shown here is derived from an EMBL/GenBank/DDBJ whole genome shotgun (WGS) entry which is preliminary data.</text>
</comment>
<dbReference type="Proteomes" id="UP000033722">
    <property type="component" value="Unassembled WGS sequence"/>
</dbReference>
<proteinExistence type="predicted"/>
<accession>A0A0F3Q818</accession>
<organism evidence="1 2">
    <name type="scientific">Anaplasma phagocytophilum str. CRT53-1</name>
    <dbReference type="NCBI Taxonomy" id="1359157"/>
    <lineage>
        <taxon>Bacteria</taxon>
        <taxon>Pseudomonadati</taxon>
        <taxon>Pseudomonadota</taxon>
        <taxon>Alphaproteobacteria</taxon>
        <taxon>Rickettsiales</taxon>
        <taxon>Anaplasmataceae</taxon>
        <taxon>Anaplasma</taxon>
        <taxon>phagocytophilum group</taxon>
    </lineage>
</organism>
<reference evidence="1 2" key="1">
    <citation type="submission" date="2015-01" db="EMBL/GenBank/DDBJ databases">
        <title>Genome Sequencing of Rickettsiales.</title>
        <authorList>
            <person name="Daugherty S.C."/>
            <person name="Su Q."/>
            <person name="Abolude K."/>
            <person name="Beier-Sexton M."/>
            <person name="Carlyon J.A."/>
            <person name="Carter R."/>
            <person name="Day N.P."/>
            <person name="Dumler S.J."/>
            <person name="Dyachenko V."/>
            <person name="Godinez A."/>
            <person name="Kurtti T.J."/>
            <person name="Lichay M."/>
            <person name="Mullins K.E."/>
            <person name="Ott S."/>
            <person name="Pappas-Brown V."/>
            <person name="Paris D.H."/>
            <person name="Patel P."/>
            <person name="Richards A.L."/>
            <person name="Sadzewicz L."/>
            <person name="Sears K."/>
            <person name="Seidman D."/>
            <person name="Sengamalay N."/>
            <person name="Stenos J."/>
            <person name="Tallon L.J."/>
            <person name="Vincent G."/>
            <person name="Fraser C.M."/>
            <person name="Munderloh U."/>
            <person name="Dunning-Hotopp J.C."/>
        </authorList>
    </citation>
    <scope>NUCLEOTIDE SEQUENCE [LARGE SCALE GENOMIC DNA]</scope>
    <source>
        <strain evidence="1 2">CRT53-1</strain>
    </source>
</reference>
<dbReference type="PATRIC" id="fig|1359157.3.peg.1894"/>
<dbReference type="EMBL" id="LAOD01000008">
    <property type="protein sequence ID" value="KJV87574.1"/>
    <property type="molecule type" value="Genomic_DNA"/>
</dbReference>
<protein>
    <submittedName>
        <fullName evidence="1">Uncharacterized protein</fullName>
    </submittedName>
</protein>
<dbReference type="AlphaFoldDB" id="A0A0F3Q818"/>
<sequence length="47" mass="5615">MMMFLKYFVLSMYPFCSEAFREGLVRYYAAFLLAVYLRVPHMHGGRT</sequence>
<name>A0A0F3Q818_ANAPH</name>
<evidence type="ECO:0000313" key="1">
    <source>
        <dbReference type="EMBL" id="KJV87574.1"/>
    </source>
</evidence>